<evidence type="ECO:0000313" key="8">
    <source>
        <dbReference type="Proteomes" id="UP000008898"/>
    </source>
</evidence>
<dbReference type="InterPro" id="IPR012944">
    <property type="entry name" value="SusD_RagB_dom"/>
</dbReference>
<organism evidence="7 8">
    <name type="scientific">Zobellia galactanivorans (strain DSM 12802 / CCUG 47099 / CIP 106680 / NCIMB 13871 / Dsij)</name>
    <dbReference type="NCBI Taxonomy" id="63186"/>
    <lineage>
        <taxon>Bacteria</taxon>
        <taxon>Pseudomonadati</taxon>
        <taxon>Bacteroidota</taxon>
        <taxon>Flavobacteriia</taxon>
        <taxon>Flavobacteriales</taxon>
        <taxon>Flavobacteriaceae</taxon>
        <taxon>Zobellia</taxon>
    </lineage>
</organism>
<evidence type="ECO:0000256" key="3">
    <source>
        <dbReference type="ARBA" id="ARBA00022729"/>
    </source>
</evidence>
<evidence type="ECO:0000313" key="7">
    <source>
        <dbReference type="EMBL" id="CAZ97717.1"/>
    </source>
</evidence>
<dbReference type="Pfam" id="PF07980">
    <property type="entry name" value="SusD_RagB"/>
    <property type="match status" value="1"/>
</dbReference>
<reference evidence="8" key="1">
    <citation type="submission" date="2009-07" db="EMBL/GenBank/DDBJ databases">
        <title>Complete genome sequence of Zobellia galactanivorans Dsij.</title>
        <authorList>
            <consortium name="Genoscope - CEA"/>
        </authorList>
    </citation>
    <scope>NUCLEOTIDE SEQUENCE [LARGE SCALE GENOMIC DNA]</scope>
    <source>
        <strain evidence="8">DSM 12802 / CCUG 47099 / CIP 106680 / NCIMB 13871 / Dsij</strain>
    </source>
</reference>
<dbReference type="KEGG" id="zga:ZOBELLIA_3579"/>
<dbReference type="Proteomes" id="UP000008898">
    <property type="component" value="Chromosome"/>
</dbReference>
<keyword evidence="8" id="KW-1185">Reference proteome</keyword>
<evidence type="ECO:0000256" key="1">
    <source>
        <dbReference type="ARBA" id="ARBA00004442"/>
    </source>
</evidence>
<evidence type="ECO:0000256" key="4">
    <source>
        <dbReference type="ARBA" id="ARBA00023136"/>
    </source>
</evidence>
<keyword evidence="4" id="KW-0472">Membrane</keyword>
<dbReference type="AlphaFoldDB" id="G0L8N7"/>
<dbReference type="STRING" id="63186.ZOBELLIA_3579"/>
<dbReference type="GO" id="GO:0009279">
    <property type="term" value="C:cell outer membrane"/>
    <property type="evidence" value="ECO:0007669"/>
    <property type="project" value="UniProtKB-SubCell"/>
</dbReference>
<accession>G0L8N7</accession>
<sequence>MTNEEYTVVERPWFERQYYLPIPQLEIEKAPSMVQNTGY</sequence>
<keyword evidence="3" id="KW-0732">Signal</keyword>
<dbReference type="HOGENOM" id="CLU_3319749_0_0_10"/>
<comment type="subcellular location">
    <subcellularLocation>
        <location evidence="1">Cell outer membrane</location>
    </subcellularLocation>
</comment>
<proteinExistence type="inferred from homology"/>
<evidence type="ECO:0000256" key="2">
    <source>
        <dbReference type="ARBA" id="ARBA00006275"/>
    </source>
</evidence>
<dbReference type="EMBL" id="FP476056">
    <property type="protein sequence ID" value="CAZ97717.1"/>
    <property type="molecule type" value="Genomic_DNA"/>
</dbReference>
<dbReference type="InterPro" id="IPR011990">
    <property type="entry name" value="TPR-like_helical_dom_sf"/>
</dbReference>
<dbReference type="SUPFAM" id="SSF48452">
    <property type="entry name" value="TPR-like"/>
    <property type="match status" value="1"/>
</dbReference>
<name>G0L8N7_ZOBGA</name>
<comment type="similarity">
    <text evidence="2">Belongs to the SusD family.</text>
</comment>
<feature type="domain" description="RagB/SusD" evidence="6">
    <location>
        <begin position="5"/>
        <end position="39"/>
    </location>
</feature>
<gene>
    <name evidence="7" type="ordered locus">zobellia_3579</name>
</gene>
<dbReference type="Gene3D" id="1.25.40.390">
    <property type="match status" value="1"/>
</dbReference>
<keyword evidence="5" id="KW-0998">Cell outer membrane</keyword>
<dbReference type="OrthoDB" id="1496155at2"/>
<evidence type="ECO:0000259" key="6">
    <source>
        <dbReference type="Pfam" id="PF07980"/>
    </source>
</evidence>
<reference evidence="7 8" key="2">
    <citation type="journal article" date="2012" name="Environ. Microbiol.">
        <title>Characterization of the first alginolytic operons in a marine bacterium: from their emergence in marine Flavobacteriia to their independent transfers to marine Proteobacteria and human gut Bacteroides.</title>
        <authorList>
            <person name="Thomas F."/>
            <person name="Barbeyron T."/>
            <person name="Tonon T."/>
            <person name="Genicot S."/>
            <person name="Czjzek M."/>
            <person name="Michel G."/>
        </authorList>
    </citation>
    <scope>NUCLEOTIDE SEQUENCE [LARGE SCALE GENOMIC DNA]</scope>
    <source>
        <strain evidence="8">DSM 12802 / CCUG 47099 / CIP 106680 / NCIMB 13871 / Dsij</strain>
    </source>
</reference>
<protein>
    <recommendedName>
        <fullName evidence="6">RagB/SusD domain-containing protein</fullName>
    </recommendedName>
</protein>
<evidence type="ECO:0000256" key="5">
    <source>
        <dbReference type="ARBA" id="ARBA00023237"/>
    </source>
</evidence>
<dbReference type="RefSeq" id="WP_013994907.1">
    <property type="nucleotide sequence ID" value="NC_015844.1"/>
</dbReference>